<evidence type="ECO:0000313" key="2">
    <source>
        <dbReference type="EMBL" id="EFJ26739.1"/>
    </source>
</evidence>
<protein>
    <submittedName>
        <fullName evidence="2">Uncharacterized protein</fullName>
    </submittedName>
</protein>
<dbReference type="KEGG" id="smo:SELMODRAFT_412463"/>
<proteinExistence type="predicted"/>
<dbReference type="Proteomes" id="UP000001514">
    <property type="component" value="Unassembled WGS sequence"/>
</dbReference>
<keyword evidence="3" id="KW-1185">Reference proteome</keyword>
<reference evidence="2 3" key="1">
    <citation type="journal article" date="2011" name="Science">
        <title>The Selaginella genome identifies genetic changes associated with the evolution of vascular plants.</title>
        <authorList>
            <person name="Banks J.A."/>
            <person name="Nishiyama T."/>
            <person name="Hasebe M."/>
            <person name="Bowman J.L."/>
            <person name="Gribskov M."/>
            <person name="dePamphilis C."/>
            <person name="Albert V.A."/>
            <person name="Aono N."/>
            <person name="Aoyama T."/>
            <person name="Ambrose B.A."/>
            <person name="Ashton N.W."/>
            <person name="Axtell M.J."/>
            <person name="Barker E."/>
            <person name="Barker M.S."/>
            <person name="Bennetzen J.L."/>
            <person name="Bonawitz N.D."/>
            <person name="Chapple C."/>
            <person name="Cheng C."/>
            <person name="Correa L.G."/>
            <person name="Dacre M."/>
            <person name="DeBarry J."/>
            <person name="Dreyer I."/>
            <person name="Elias M."/>
            <person name="Engstrom E.M."/>
            <person name="Estelle M."/>
            <person name="Feng L."/>
            <person name="Finet C."/>
            <person name="Floyd S.K."/>
            <person name="Frommer W.B."/>
            <person name="Fujita T."/>
            <person name="Gramzow L."/>
            <person name="Gutensohn M."/>
            <person name="Harholt J."/>
            <person name="Hattori M."/>
            <person name="Heyl A."/>
            <person name="Hirai T."/>
            <person name="Hiwatashi Y."/>
            <person name="Ishikawa M."/>
            <person name="Iwata M."/>
            <person name="Karol K.G."/>
            <person name="Koehler B."/>
            <person name="Kolukisaoglu U."/>
            <person name="Kubo M."/>
            <person name="Kurata T."/>
            <person name="Lalonde S."/>
            <person name="Li K."/>
            <person name="Li Y."/>
            <person name="Litt A."/>
            <person name="Lyons E."/>
            <person name="Manning G."/>
            <person name="Maruyama T."/>
            <person name="Michael T.P."/>
            <person name="Mikami K."/>
            <person name="Miyazaki S."/>
            <person name="Morinaga S."/>
            <person name="Murata T."/>
            <person name="Mueller-Roeber B."/>
            <person name="Nelson D.R."/>
            <person name="Obara M."/>
            <person name="Oguri Y."/>
            <person name="Olmstead R.G."/>
            <person name="Onodera N."/>
            <person name="Petersen B.L."/>
            <person name="Pils B."/>
            <person name="Prigge M."/>
            <person name="Rensing S.A."/>
            <person name="Riano-Pachon D.M."/>
            <person name="Roberts A.W."/>
            <person name="Sato Y."/>
            <person name="Scheller H.V."/>
            <person name="Schulz B."/>
            <person name="Schulz C."/>
            <person name="Shakirov E.V."/>
            <person name="Shibagaki N."/>
            <person name="Shinohara N."/>
            <person name="Shippen D.E."/>
            <person name="Soerensen I."/>
            <person name="Sotooka R."/>
            <person name="Sugimoto N."/>
            <person name="Sugita M."/>
            <person name="Sumikawa N."/>
            <person name="Tanurdzic M."/>
            <person name="Theissen G."/>
            <person name="Ulvskov P."/>
            <person name="Wakazuki S."/>
            <person name="Weng J.K."/>
            <person name="Willats W.W."/>
            <person name="Wipf D."/>
            <person name="Wolf P.G."/>
            <person name="Yang L."/>
            <person name="Zimmer A.D."/>
            <person name="Zhu Q."/>
            <person name="Mitros T."/>
            <person name="Hellsten U."/>
            <person name="Loque D."/>
            <person name="Otillar R."/>
            <person name="Salamov A."/>
            <person name="Schmutz J."/>
            <person name="Shapiro H."/>
            <person name="Lindquist E."/>
            <person name="Lucas S."/>
            <person name="Rokhsar D."/>
            <person name="Grigoriev I.V."/>
        </authorList>
    </citation>
    <scope>NUCLEOTIDE SEQUENCE [LARGE SCALE GENOMIC DNA]</scope>
</reference>
<dbReference type="EMBL" id="GL377583">
    <property type="protein sequence ID" value="EFJ26739.1"/>
    <property type="molecule type" value="Genomic_DNA"/>
</dbReference>
<feature type="compositionally biased region" description="Basic and acidic residues" evidence="1">
    <location>
        <begin position="78"/>
        <end position="92"/>
    </location>
</feature>
<organism evidence="3">
    <name type="scientific">Selaginella moellendorffii</name>
    <name type="common">Spikemoss</name>
    <dbReference type="NCBI Taxonomy" id="88036"/>
    <lineage>
        <taxon>Eukaryota</taxon>
        <taxon>Viridiplantae</taxon>
        <taxon>Streptophyta</taxon>
        <taxon>Embryophyta</taxon>
        <taxon>Tracheophyta</taxon>
        <taxon>Lycopodiopsida</taxon>
        <taxon>Selaginellales</taxon>
        <taxon>Selaginellaceae</taxon>
        <taxon>Selaginella</taxon>
    </lineage>
</organism>
<accession>D8RLK1</accession>
<gene>
    <name evidence="2" type="ORF">SELMODRAFT_412463</name>
</gene>
<evidence type="ECO:0000256" key="1">
    <source>
        <dbReference type="SAM" id="MobiDB-lite"/>
    </source>
</evidence>
<dbReference type="Gramene" id="EFJ26739">
    <property type="protein sequence ID" value="EFJ26739"/>
    <property type="gene ID" value="SELMODRAFT_412463"/>
</dbReference>
<feature type="region of interest" description="Disordered" evidence="1">
    <location>
        <begin position="62"/>
        <end position="126"/>
    </location>
</feature>
<name>D8RLK1_SELML</name>
<feature type="region of interest" description="Disordered" evidence="1">
    <location>
        <begin position="23"/>
        <end position="48"/>
    </location>
</feature>
<feature type="compositionally biased region" description="Basic and acidic residues" evidence="1">
    <location>
        <begin position="106"/>
        <end position="123"/>
    </location>
</feature>
<dbReference type="HOGENOM" id="CLU_141914_0_0_1"/>
<feature type="compositionally biased region" description="Basic and acidic residues" evidence="1">
    <location>
        <begin position="23"/>
        <end position="39"/>
    </location>
</feature>
<evidence type="ECO:0000313" key="3">
    <source>
        <dbReference type="Proteomes" id="UP000001514"/>
    </source>
</evidence>
<sequence length="157" mass="17994">MPQENLQSYKRYVSLLSFASLKIRPEQGLEERDGKRGLEEREEQGLGLEQRVEHVEGLLQQEEEQVEGLEGDQGLEAKGLESDGAEKQREEEQVQDLEGDQGLEAKGLESDGAEKQREEEQFKTSRAIKGWKLMEQRFMAQEGVLTLSKDTEWSINR</sequence>
<dbReference type="InParanoid" id="D8RLK1"/>
<dbReference type="AlphaFoldDB" id="D8RLK1"/>